<dbReference type="RefSeq" id="WP_190921964.1">
    <property type="nucleotide sequence ID" value="NZ_JACXAC010000001.1"/>
</dbReference>
<feature type="compositionally biased region" description="Basic residues" evidence="1">
    <location>
        <begin position="131"/>
        <end position="149"/>
    </location>
</feature>
<name>A0ABR8JL01_9BACT</name>
<proteinExistence type="predicted"/>
<keyword evidence="5" id="KW-1185">Reference proteome</keyword>
<keyword evidence="2" id="KW-0732">Signal</keyword>
<feature type="region of interest" description="Disordered" evidence="1">
    <location>
        <begin position="130"/>
        <end position="155"/>
    </location>
</feature>
<evidence type="ECO:0000313" key="4">
    <source>
        <dbReference type="EMBL" id="MBD2720681.1"/>
    </source>
</evidence>
<dbReference type="Pfam" id="PF20606">
    <property type="entry name" value="DUF6799"/>
    <property type="match status" value="1"/>
</dbReference>
<feature type="domain" description="DUF6799" evidence="3">
    <location>
        <begin position="27"/>
        <end position="86"/>
    </location>
</feature>
<dbReference type="InterPro" id="IPR046478">
    <property type="entry name" value="DUF6799"/>
</dbReference>
<organism evidence="4 5">
    <name type="scientific">Hymenobacter armeniacus</name>
    <dbReference type="NCBI Taxonomy" id="2771358"/>
    <lineage>
        <taxon>Bacteria</taxon>
        <taxon>Pseudomonadati</taxon>
        <taxon>Bacteroidota</taxon>
        <taxon>Cytophagia</taxon>
        <taxon>Cytophagales</taxon>
        <taxon>Hymenobacteraceae</taxon>
        <taxon>Hymenobacter</taxon>
    </lineage>
</organism>
<dbReference type="EMBL" id="JACXAC010000001">
    <property type="protein sequence ID" value="MBD2720681.1"/>
    <property type="molecule type" value="Genomic_DNA"/>
</dbReference>
<accession>A0ABR8JL01</accession>
<reference evidence="4 5" key="1">
    <citation type="submission" date="2020-09" db="EMBL/GenBank/DDBJ databases">
        <authorList>
            <person name="Kim M.K."/>
        </authorList>
    </citation>
    <scope>NUCLEOTIDE SEQUENCE [LARGE SCALE GENOMIC DNA]</scope>
    <source>
        <strain evidence="4 5">BT189</strain>
    </source>
</reference>
<feature type="signal peptide" evidence="2">
    <location>
        <begin position="1"/>
        <end position="23"/>
    </location>
</feature>
<evidence type="ECO:0000256" key="2">
    <source>
        <dbReference type="SAM" id="SignalP"/>
    </source>
</evidence>
<evidence type="ECO:0000259" key="3">
    <source>
        <dbReference type="Pfam" id="PF20606"/>
    </source>
</evidence>
<feature type="chain" id="PRO_5046775856" description="DUF6799 domain-containing protein" evidence="2">
    <location>
        <begin position="24"/>
        <end position="155"/>
    </location>
</feature>
<dbReference type="Proteomes" id="UP000606003">
    <property type="component" value="Unassembled WGS sequence"/>
</dbReference>
<comment type="caution">
    <text evidence="4">The sequence shown here is derived from an EMBL/GenBank/DDBJ whole genome shotgun (WGS) entry which is preliminary data.</text>
</comment>
<protein>
    <recommendedName>
        <fullName evidence="3">DUF6799 domain-containing protein</fullName>
    </recommendedName>
</protein>
<gene>
    <name evidence="4" type="ORF">IC234_00965</name>
</gene>
<evidence type="ECO:0000313" key="5">
    <source>
        <dbReference type="Proteomes" id="UP000606003"/>
    </source>
</evidence>
<evidence type="ECO:0000256" key="1">
    <source>
        <dbReference type="SAM" id="MobiDB-lite"/>
    </source>
</evidence>
<sequence>MLMRTLGLCGALLLSLAAPAQQAGNNDGFQRRNGQMVVVRNGQTRPMTRDVHLPTGATVTKDGFVVSPSGQRAELREGQGCDLRGRPVAVRQSPSGSLTLGAPAAPAAAVPAGNAPRSVLAELFGEGNNRYFKHKKAKKKHGKGKGHGRWKGEDD</sequence>